<feature type="compositionally biased region" description="Basic and acidic residues" evidence="1">
    <location>
        <begin position="55"/>
        <end position="71"/>
    </location>
</feature>
<name>A0A8T2ML02_9TELE</name>
<sequence length="94" mass="10063">MEEGGTLQQCGGQACAHETIKQIPSGREMPLLSQRDGTGVPIAHCCHADSGPPPAHRDVNEDRENGDPNRQEEDEQPHLMVAVSEGGAQCSQPH</sequence>
<keyword evidence="3" id="KW-1185">Reference proteome</keyword>
<proteinExistence type="predicted"/>
<reference evidence="2" key="1">
    <citation type="thesis" date="2021" institute="BYU ScholarsArchive" country="Provo, UT, USA">
        <title>Applications of and Algorithms for Genome Assembly and Genomic Analyses with an Emphasis on Marine Teleosts.</title>
        <authorList>
            <person name="Pickett B.D."/>
        </authorList>
    </citation>
    <scope>NUCLEOTIDE SEQUENCE</scope>
    <source>
        <strain evidence="2">HI-2016</strain>
    </source>
</reference>
<evidence type="ECO:0000256" key="1">
    <source>
        <dbReference type="SAM" id="MobiDB-lite"/>
    </source>
</evidence>
<dbReference type="EMBL" id="JAFBMS010002652">
    <property type="protein sequence ID" value="KAG9328133.1"/>
    <property type="molecule type" value="Genomic_DNA"/>
</dbReference>
<dbReference type="OrthoDB" id="10574083at2759"/>
<organism evidence="2 3">
    <name type="scientific">Albula glossodonta</name>
    <name type="common">roundjaw bonefish</name>
    <dbReference type="NCBI Taxonomy" id="121402"/>
    <lineage>
        <taxon>Eukaryota</taxon>
        <taxon>Metazoa</taxon>
        <taxon>Chordata</taxon>
        <taxon>Craniata</taxon>
        <taxon>Vertebrata</taxon>
        <taxon>Euteleostomi</taxon>
        <taxon>Actinopterygii</taxon>
        <taxon>Neopterygii</taxon>
        <taxon>Teleostei</taxon>
        <taxon>Albuliformes</taxon>
        <taxon>Albulidae</taxon>
        <taxon>Albula</taxon>
    </lineage>
</organism>
<evidence type="ECO:0000313" key="2">
    <source>
        <dbReference type="EMBL" id="KAG9328133.1"/>
    </source>
</evidence>
<comment type="caution">
    <text evidence="2">The sequence shown here is derived from an EMBL/GenBank/DDBJ whole genome shotgun (WGS) entry which is preliminary data.</text>
</comment>
<gene>
    <name evidence="2" type="ORF">JZ751_016289</name>
</gene>
<evidence type="ECO:0000313" key="3">
    <source>
        <dbReference type="Proteomes" id="UP000824540"/>
    </source>
</evidence>
<accession>A0A8T2ML02</accession>
<dbReference type="Proteomes" id="UP000824540">
    <property type="component" value="Unassembled WGS sequence"/>
</dbReference>
<protein>
    <submittedName>
        <fullName evidence="2">Uncharacterized protein</fullName>
    </submittedName>
</protein>
<dbReference type="AlphaFoldDB" id="A0A8T2ML02"/>
<feature type="region of interest" description="Disordered" evidence="1">
    <location>
        <begin position="25"/>
        <end position="94"/>
    </location>
</feature>